<sequence length="122" mass="13748">MGSLLACWRVGRACWGACWENTSWMVVLLSWAQARSLLGTEFRHETSHQERSRGVYLKPQFPTARSSRITQLTTASSEISSTRLSSHPFTTSSETRNGISLVPQVVATIEILSYPSCHQKRY</sequence>
<geneLocation type="mitochondrion" evidence="2"/>
<accession>A0A124GN06</accession>
<protein>
    <recommendedName>
        <fullName evidence="3">Secreted protein</fullName>
    </recommendedName>
</protein>
<keyword evidence="2" id="KW-0496">Mitochondrion</keyword>
<feature type="signal peptide" evidence="1">
    <location>
        <begin position="1"/>
        <end position="39"/>
    </location>
</feature>
<comment type="caution">
    <text evidence="2">The sequence shown here is derived from an EMBL/GenBank/DDBJ whole genome shotgun (WGS) entry which is preliminary data.</text>
</comment>
<reference evidence="2" key="1">
    <citation type="journal article" date="2015" name="Genome Biol. Evol.">
        <title>Organellar Genomes of White Spruce (Picea glauca): Assembly and Annotation.</title>
        <authorList>
            <person name="Jackman S.D."/>
            <person name="Warren R.L."/>
            <person name="Gibb E.A."/>
            <person name="Vandervalk B.P."/>
            <person name="Mohamadi H."/>
            <person name="Chu J."/>
            <person name="Raymond A."/>
            <person name="Pleasance S."/>
            <person name="Coope R."/>
            <person name="Wildung M.R."/>
            <person name="Ritland C.E."/>
            <person name="Bousquet J."/>
            <person name="Jones S.J."/>
            <person name="Bohlmann J."/>
            <person name="Birol I."/>
        </authorList>
    </citation>
    <scope>NUCLEOTIDE SEQUENCE [LARGE SCALE GENOMIC DNA]</scope>
    <source>
        <tissue evidence="2">Flushing bud</tissue>
    </source>
</reference>
<dbReference type="EMBL" id="LKAM01000007">
    <property type="protein sequence ID" value="KUM47313.1"/>
    <property type="molecule type" value="Genomic_DNA"/>
</dbReference>
<evidence type="ECO:0000313" key="2">
    <source>
        <dbReference type="EMBL" id="KUM47313.1"/>
    </source>
</evidence>
<evidence type="ECO:0000256" key="1">
    <source>
        <dbReference type="SAM" id="SignalP"/>
    </source>
</evidence>
<organism evidence="2">
    <name type="scientific">Picea glauca</name>
    <name type="common">White spruce</name>
    <name type="synonym">Pinus glauca</name>
    <dbReference type="NCBI Taxonomy" id="3330"/>
    <lineage>
        <taxon>Eukaryota</taxon>
        <taxon>Viridiplantae</taxon>
        <taxon>Streptophyta</taxon>
        <taxon>Embryophyta</taxon>
        <taxon>Tracheophyta</taxon>
        <taxon>Spermatophyta</taxon>
        <taxon>Pinopsida</taxon>
        <taxon>Pinidae</taxon>
        <taxon>Conifers I</taxon>
        <taxon>Pinales</taxon>
        <taxon>Pinaceae</taxon>
        <taxon>Picea</taxon>
    </lineage>
</organism>
<keyword evidence="1" id="KW-0732">Signal</keyword>
<gene>
    <name evidence="2" type="ORF">ABT39_MTgene5498</name>
</gene>
<dbReference type="AlphaFoldDB" id="A0A124GN06"/>
<proteinExistence type="predicted"/>
<feature type="chain" id="PRO_5007172434" description="Secreted protein" evidence="1">
    <location>
        <begin position="40"/>
        <end position="122"/>
    </location>
</feature>
<name>A0A124GN06_PICGL</name>
<evidence type="ECO:0008006" key="3">
    <source>
        <dbReference type="Google" id="ProtNLM"/>
    </source>
</evidence>